<keyword evidence="2" id="KW-0645">Protease</keyword>
<dbReference type="EMBL" id="CP038267">
    <property type="protein sequence ID" value="QBR90984.1"/>
    <property type="molecule type" value="Genomic_DNA"/>
</dbReference>
<evidence type="ECO:0000256" key="1">
    <source>
        <dbReference type="ARBA" id="ARBA00005228"/>
    </source>
</evidence>
<evidence type="ECO:0000256" key="4">
    <source>
        <dbReference type="ARBA" id="ARBA00022825"/>
    </source>
</evidence>
<dbReference type="InterPro" id="IPR029058">
    <property type="entry name" value="AB_hydrolase_fold"/>
</dbReference>
<comment type="similarity">
    <text evidence="1">Belongs to the peptidase S9A family.</text>
</comment>
<dbReference type="SUPFAM" id="SSF50993">
    <property type="entry name" value="Peptidase/esterase 'gauge' domain"/>
    <property type="match status" value="1"/>
</dbReference>
<dbReference type="GO" id="GO:0006508">
    <property type="term" value="P:proteolysis"/>
    <property type="evidence" value="ECO:0007669"/>
    <property type="project" value="UniProtKB-KW"/>
</dbReference>
<feature type="compositionally biased region" description="Basic and acidic residues" evidence="5">
    <location>
        <begin position="148"/>
        <end position="165"/>
    </location>
</feature>
<dbReference type="Proteomes" id="UP000294894">
    <property type="component" value="Chromosome"/>
</dbReference>
<dbReference type="InterPro" id="IPR023302">
    <property type="entry name" value="Pept_S9A_N"/>
</dbReference>
<feature type="region of interest" description="Disordered" evidence="5">
    <location>
        <begin position="145"/>
        <end position="204"/>
    </location>
</feature>
<evidence type="ECO:0000256" key="3">
    <source>
        <dbReference type="ARBA" id="ARBA00022801"/>
    </source>
</evidence>
<evidence type="ECO:0000313" key="8">
    <source>
        <dbReference type="EMBL" id="QBR90984.1"/>
    </source>
</evidence>
<keyword evidence="3" id="KW-0378">Hydrolase</keyword>
<dbReference type="SUPFAM" id="SSF53474">
    <property type="entry name" value="alpha/beta-Hydrolases"/>
    <property type="match status" value="1"/>
</dbReference>
<evidence type="ECO:0000259" key="7">
    <source>
        <dbReference type="Pfam" id="PF02897"/>
    </source>
</evidence>
<organism evidence="8 9">
    <name type="scientific">Nocardioides euryhalodurans</name>
    <dbReference type="NCBI Taxonomy" id="2518370"/>
    <lineage>
        <taxon>Bacteria</taxon>
        <taxon>Bacillati</taxon>
        <taxon>Actinomycetota</taxon>
        <taxon>Actinomycetes</taxon>
        <taxon>Propionibacteriales</taxon>
        <taxon>Nocardioidaceae</taxon>
        <taxon>Nocardioides</taxon>
    </lineage>
</organism>
<dbReference type="KEGG" id="noy:EXE57_00895"/>
<keyword evidence="9" id="KW-1185">Reference proteome</keyword>
<reference evidence="8 9" key="1">
    <citation type="submission" date="2019-03" db="EMBL/GenBank/DDBJ databases">
        <title>Three New Species of Nocardioides, Nocardioides euryhalodurans sp. nov., Nocardioides seonyuensis sp. nov. and Nocardioides eburneoflavus sp. nov., Iolated from Soil.</title>
        <authorList>
            <person name="Roh S.G."/>
            <person name="Lee C."/>
            <person name="Kim M.-K."/>
            <person name="Kim S.B."/>
        </authorList>
    </citation>
    <scope>NUCLEOTIDE SEQUENCE [LARGE SCALE GENOMIC DNA]</scope>
    <source>
        <strain evidence="8 9">MMS17-SY117</strain>
    </source>
</reference>
<feature type="domain" description="Peptidase S9A N-terminal" evidence="7">
    <location>
        <begin position="185"/>
        <end position="609"/>
    </location>
</feature>
<evidence type="ECO:0000256" key="5">
    <source>
        <dbReference type="SAM" id="MobiDB-lite"/>
    </source>
</evidence>
<dbReference type="PANTHER" id="PTHR11757:SF19">
    <property type="entry name" value="PROLYL ENDOPEPTIDASE-LIKE"/>
    <property type="match status" value="1"/>
</dbReference>
<evidence type="ECO:0000259" key="6">
    <source>
        <dbReference type="Pfam" id="PF00326"/>
    </source>
</evidence>
<name>A0A4P7GGX9_9ACTN</name>
<evidence type="ECO:0000313" key="9">
    <source>
        <dbReference type="Proteomes" id="UP000294894"/>
    </source>
</evidence>
<dbReference type="AlphaFoldDB" id="A0A4P7GGX9"/>
<gene>
    <name evidence="8" type="ORF">EXE57_00895</name>
</gene>
<keyword evidence="4" id="KW-0720">Serine protease</keyword>
<feature type="domain" description="Peptidase S9 prolyl oligopeptidase catalytic" evidence="6">
    <location>
        <begin position="679"/>
        <end position="890"/>
    </location>
</feature>
<evidence type="ECO:0000256" key="2">
    <source>
        <dbReference type="ARBA" id="ARBA00022670"/>
    </source>
</evidence>
<dbReference type="Pfam" id="PF02897">
    <property type="entry name" value="Peptidase_S9_N"/>
    <property type="match status" value="1"/>
</dbReference>
<feature type="region of interest" description="Disordered" evidence="5">
    <location>
        <begin position="290"/>
        <end position="309"/>
    </location>
</feature>
<accession>A0A4P7GGX9</accession>
<dbReference type="Gene3D" id="3.40.50.1820">
    <property type="entry name" value="alpha/beta hydrolase"/>
    <property type="match status" value="1"/>
</dbReference>
<proteinExistence type="inferred from homology"/>
<feature type="compositionally biased region" description="Polar residues" evidence="5">
    <location>
        <begin position="169"/>
        <end position="183"/>
    </location>
</feature>
<dbReference type="Gene3D" id="2.130.10.120">
    <property type="entry name" value="Prolyl oligopeptidase, N-terminal domain"/>
    <property type="match status" value="1"/>
</dbReference>
<protein>
    <submittedName>
        <fullName evidence="8">S9 family peptidase</fullName>
    </submittedName>
</protein>
<dbReference type="InterPro" id="IPR051543">
    <property type="entry name" value="Serine_Peptidase_S9A"/>
</dbReference>
<dbReference type="InterPro" id="IPR002470">
    <property type="entry name" value="Peptidase_S9A"/>
</dbReference>
<dbReference type="OrthoDB" id="9801421at2"/>
<dbReference type="InterPro" id="IPR001375">
    <property type="entry name" value="Peptidase_S9_cat"/>
</dbReference>
<dbReference type="Pfam" id="PF00326">
    <property type="entry name" value="Peptidase_S9"/>
    <property type="match status" value="1"/>
</dbReference>
<dbReference type="GO" id="GO:0004252">
    <property type="term" value="F:serine-type endopeptidase activity"/>
    <property type="evidence" value="ECO:0007669"/>
    <property type="project" value="InterPro"/>
</dbReference>
<dbReference type="PRINTS" id="PR00862">
    <property type="entry name" value="PROLIGOPTASE"/>
</dbReference>
<dbReference type="PANTHER" id="PTHR11757">
    <property type="entry name" value="PROTEASE FAMILY S9A OLIGOPEPTIDASE"/>
    <property type="match status" value="1"/>
</dbReference>
<sequence>MLRHDRDGEQRQQRARLLELEDDGGVVGRGHRLDALEVDAPGRPLRPAVTDPLVGVEDVLGGERLAVGPGGVVADGEGPGQAVLGRLPLAGQRGGRLHVLHGVAGERVVHQRPHLEGRGLDAEERVERVDLVEVRDGEGHRLVLARRGGSERQARSQRREREGHHGQPASGTLTAVTTQQTGGTPPVARQEPFQHTQHGVARPDPYHWMHDAGSAEVLGHLAAERAWYDASVAHLRSLVTDLKSEMVARVPATDRSPAWNRRRFSYYTLTPAGREYPRICRMIRHDPMSFSTESSGGTQSGDDIRTTPSDAPEVLLDVAELAEGKDYLELGVTVVSPDEGHLAYSADATGDEVYRLRFRDLTTGEDLAEEVPRTYYGGAWSADSQWFFYTVHDAAYRPFQVWRHRIGSPVADDVLVAEELDERFELRVRGTRSGDWVVVWAESNTTAETWLVDAHDPTAPPRRAGGRRDGVRYRVDHRRHEGGDDLLVVVDDRVEGRLLLAPVPGPEGHDWTAWREARPENPAEHLERADAFGGGVVLALRTGGAHLLRVVPHDDLAAPGRDVTSAVAAGGVHLARTTEYDVDRVLVRDESWLAPPVWSEVSLATGERTEVLRHEAPGFDPGDYLTERVELPAPDGTAVPASVMRHRDTPLDGSAPAVLYGYGAYGYTFEPEWDPALPSILDRGVVWVHAHVRGGSEGGRAWYLDGKLDRKQHTFDDLVAVADGLADRGLVDPARIASRGLSAGGLLQGAVFSQRPDRWRAVVAEVPFVDVVTTMFDEATPLTITEWEEWGDPRVRAEFDAMLAWSPYDNLPPAGGRPDLLVTGAVHDPRVMVREPAKWVAALRDSDPEWSPRCLFRCEVGAGAHVGPSGRFGHLAYEAEVYAWLLDRLGLTEEASS</sequence>